<reference evidence="2 3" key="1">
    <citation type="submission" date="2024-07" db="EMBL/GenBank/DDBJ databases">
        <title>Section-level genome sequencing and comparative genomics of Aspergillus sections Usti and Cavernicolus.</title>
        <authorList>
            <consortium name="Lawrence Berkeley National Laboratory"/>
            <person name="Nybo J.L."/>
            <person name="Vesth T.C."/>
            <person name="Theobald S."/>
            <person name="Frisvad J.C."/>
            <person name="Larsen T.O."/>
            <person name="Kjaerboelling I."/>
            <person name="Rothschild-Mancinelli K."/>
            <person name="Lyhne E.K."/>
            <person name="Kogle M.E."/>
            <person name="Barry K."/>
            <person name="Clum A."/>
            <person name="Na H."/>
            <person name="Ledsgaard L."/>
            <person name="Lin J."/>
            <person name="Lipzen A."/>
            <person name="Kuo A."/>
            <person name="Riley R."/>
            <person name="Mondo S."/>
            <person name="Labutti K."/>
            <person name="Haridas S."/>
            <person name="Pangalinan J."/>
            <person name="Salamov A.A."/>
            <person name="Simmons B.A."/>
            <person name="Magnuson J.K."/>
            <person name="Chen J."/>
            <person name="Drula E."/>
            <person name="Henrissat B."/>
            <person name="Wiebenga A."/>
            <person name="Lubbers R.J."/>
            <person name="Gomes A.C."/>
            <person name="Makela M.R."/>
            <person name="Stajich J."/>
            <person name="Grigoriev I.V."/>
            <person name="Mortensen U.H."/>
            <person name="De Vries R.P."/>
            <person name="Baker S.E."/>
            <person name="Andersen M.R."/>
        </authorList>
    </citation>
    <scope>NUCLEOTIDE SEQUENCE [LARGE SCALE GENOMIC DNA]</scope>
    <source>
        <strain evidence="2 3">CBS 209.92</strain>
    </source>
</reference>
<keyword evidence="3" id="KW-1185">Reference proteome</keyword>
<protein>
    <submittedName>
        <fullName evidence="2">Uncharacterized protein</fullName>
    </submittedName>
</protein>
<sequence>MADTFDNSRLTGVGSPADIAAAVRGERVPETVSGTATLCCLVRGIRYNDGFAQELHGIPELPQITRALNARAIMSNRIPEMTTPEEFPYCFWHPSLPTEQTLHELLRRYPDNTLLPYQVGRACAAGGYTDLYHELGLLPDVAIAEEARDNCNSGQMIYQAVMQAPIRYSYMDDYICQLREKPIPGACLNGDTCVRSLLDQRYSVGRNTYPILPKMVLDITEDQCIDVQGVLPGDRPVSPAIVQLLYSPLPADLPSVDKDLLILMAAWTGNIDRYDRLRRPCMVDGELACVVRGIYHHPFFAKWWNGQPGPDKNLRAVIRQAVHARCIMNNDLSWLSATTPPTELPEMIWFPQKARPAIYIELARRQPRMATLAARACMHANYQNAFDQVGWELDARMWVEAQHVSNTHYLSRIEEKAAMMGISDCEEEFLPQLEEDISWQNQWPMAVIAQEWPHFHPDGTQSLTLVPELTVNHVGFQHPEETTTHSMVGQVLLHACVADESIRPTPVDGEINLGEMYHGKEGRVAGRHRGSGRGRGRGRGRGGQPH</sequence>
<evidence type="ECO:0000313" key="3">
    <source>
        <dbReference type="Proteomes" id="UP001610563"/>
    </source>
</evidence>
<feature type="compositionally biased region" description="Basic residues" evidence="1">
    <location>
        <begin position="525"/>
        <end position="540"/>
    </location>
</feature>
<evidence type="ECO:0000256" key="1">
    <source>
        <dbReference type="SAM" id="MobiDB-lite"/>
    </source>
</evidence>
<organism evidence="2 3">
    <name type="scientific">Aspergillus keveii</name>
    <dbReference type="NCBI Taxonomy" id="714993"/>
    <lineage>
        <taxon>Eukaryota</taxon>
        <taxon>Fungi</taxon>
        <taxon>Dikarya</taxon>
        <taxon>Ascomycota</taxon>
        <taxon>Pezizomycotina</taxon>
        <taxon>Eurotiomycetes</taxon>
        <taxon>Eurotiomycetidae</taxon>
        <taxon>Eurotiales</taxon>
        <taxon>Aspergillaceae</taxon>
        <taxon>Aspergillus</taxon>
        <taxon>Aspergillus subgen. Nidulantes</taxon>
    </lineage>
</organism>
<comment type="caution">
    <text evidence="2">The sequence shown here is derived from an EMBL/GenBank/DDBJ whole genome shotgun (WGS) entry which is preliminary data.</text>
</comment>
<dbReference type="EMBL" id="JBFTWV010000292">
    <property type="protein sequence ID" value="KAL2782953.1"/>
    <property type="molecule type" value="Genomic_DNA"/>
</dbReference>
<feature type="region of interest" description="Disordered" evidence="1">
    <location>
        <begin position="513"/>
        <end position="546"/>
    </location>
</feature>
<gene>
    <name evidence="2" type="ORF">BJX66DRAFT_319447</name>
</gene>
<dbReference type="Proteomes" id="UP001610563">
    <property type="component" value="Unassembled WGS sequence"/>
</dbReference>
<proteinExistence type="predicted"/>
<name>A0ABR4FIS4_9EURO</name>
<accession>A0ABR4FIS4</accession>
<evidence type="ECO:0000313" key="2">
    <source>
        <dbReference type="EMBL" id="KAL2782953.1"/>
    </source>
</evidence>